<dbReference type="Pfam" id="PF00571">
    <property type="entry name" value="CBS"/>
    <property type="match status" value="2"/>
</dbReference>
<dbReference type="SMART" id="SM00116">
    <property type="entry name" value="CBS"/>
    <property type="match status" value="2"/>
</dbReference>
<keyword evidence="5" id="KW-1185">Reference proteome</keyword>
<comment type="caution">
    <text evidence="4">The sequence shown here is derived from an EMBL/GenBank/DDBJ whole genome shotgun (WGS) entry which is preliminary data.</text>
</comment>
<gene>
    <name evidence="4" type="ORF">HG542_02435</name>
</gene>
<dbReference type="PROSITE" id="PS51371">
    <property type="entry name" value="CBS"/>
    <property type="match status" value="2"/>
</dbReference>
<keyword evidence="1 2" id="KW-0129">CBS domain</keyword>
<dbReference type="InterPro" id="IPR046342">
    <property type="entry name" value="CBS_dom_sf"/>
</dbReference>
<dbReference type="Proteomes" id="UP000587462">
    <property type="component" value="Unassembled WGS sequence"/>
</dbReference>
<organism evidence="4 5">
    <name type="scientific">Streptomyces morookaense</name>
    <name type="common">Streptoverticillium morookaense</name>
    <dbReference type="NCBI Taxonomy" id="1970"/>
    <lineage>
        <taxon>Bacteria</taxon>
        <taxon>Bacillati</taxon>
        <taxon>Actinomycetota</taxon>
        <taxon>Actinomycetes</taxon>
        <taxon>Kitasatosporales</taxon>
        <taxon>Streptomycetaceae</taxon>
        <taxon>Streptomyces</taxon>
    </lineage>
</organism>
<name>A0A7Y7B002_STRMO</name>
<dbReference type="PANTHER" id="PTHR43080:SF2">
    <property type="entry name" value="CBS DOMAIN-CONTAINING PROTEIN"/>
    <property type="match status" value="1"/>
</dbReference>
<protein>
    <submittedName>
        <fullName evidence="4">CBS domain-containing protein</fullName>
    </submittedName>
</protein>
<evidence type="ECO:0000256" key="2">
    <source>
        <dbReference type="PROSITE-ProRule" id="PRU00703"/>
    </source>
</evidence>
<evidence type="ECO:0000313" key="5">
    <source>
        <dbReference type="Proteomes" id="UP000587462"/>
    </source>
</evidence>
<dbReference type="PANTHER" id="PTHR43080">
    <property type="entry name" value="CBS DOMAIN-CONTAINING PROTEIN CBSX3, MITOCHONDRIAL"/>
    <property type="match status" value="1"/>
</dbReference>
<evidence type="ECO:0000313" key="4">
    <source>
        <dbReference type="EMBL" id="NVK76513.1"/>
    </source>
</evidence>
<evidence type="ECO:0000259" key="3">
    <source>
        <dbReference type="PROSITE" id="PS51371"/>
    </source>
</evidence>
<dbReference type="SUPFAM" id="SSF54631">
    <property type="entry name" value="CBS-domain pair"/>
    <property type="match status" value="1"/>
</dbReference>
<dbReference type="EMBL" id="JABBXF010000004">
    <property type="protein sequence ID" value="NVK76513.1"/>
    <property type="molecule type" value="Genomic_DNA"/>
</dbReference>
<dbReference type="InterPro" id="IPR051257">
    <property type="entry name" value="Diverse_CBS-Domain"/>
</dbReference>
<evidence type="ECO:0000256" key="1">
    <source>
        <dbReference type="ARBA" id="ARBA00023122"/>
    </source>
</evidence>
<accession>A0A7Y7B002</accession>
<dbReference type="InterPro" id="IPR000644">
    <property type="entry name" value="CBS_dom"/>
</dbReference>
<dbReference type="AlphaFoldDB" id="A0A7Y7B002"/>
<feature type="domain" description="CBS" evidence="3">
    <location>
        <begin position="71"/>
        <end position="127"/>
    </location>
</feature>
<dbReference type="Gene3D" id="3.10.580.10">
    <property type="entry name" value="CBS-domain"/>
    <property type="match status" value="1"/>
</dbReference>
<feature type="domain" description="CBS" evidence="3">
    <location>
        <begin position="7"/>
        <end position="64"/>
    </location>
</feature>
<proteinExistence type="predicted"/>
<reference evidence="4 5" key="1">
    <citation type="submission" date="2020-04" db="EMBL/GenBank/DDBJ databases">
        <title>Draft Genome Sequence of Streptomyces morookaense DSM 40503, an 8-azaguanine-producing strain.</title>
        <authorList>
            <person name="Qi J."/>
            <person name="Gao J.-M."/>
        </authorList>
    </citation>
    <scope>NUCLEOTIDE SEQUENCE [LARGE SCALE GENOMIC DNA]</scope>
    <source>
        <strain evidence="4 5">DSM 40503</strain>
    </source>
</reference>
<sequence length="156" mass="16724">MRVSALMTTPPVTVGMRATAQEAARRMEEQAVGCVLVTEEGTLRGIVTDRDIAVRAVARAAGGEAPVAGLMSAPVITVGASDDLERAYHLFRRHDIRRLPVLDGGRPVGILAIDDLFCDALQRLADLLTPLSWSALREQARPAADGRVHRPGHGSR</sequence>